<dbReference type="NCBIfam" id="TIGR01653">
    <property type="entry name" value="lactococcin_972"/>
    <property type="match status" value="1"/>
</dbReference>
<dbReference type="Pfam" id="PF09683">
    <property type="entry name" value="Lactococcin_972"/>
    <property type="match status" value="1"/>
</dbReference>
<organism evidence="1 2">
    <name type="scientific">Bacillus toyonensis</name>
    <dbReference type="NCBI Taxonomy" id="155322"/>
    <lineage>
        <taxon>Bacteria</taxon>
        <taxon>Bacillati</taxon>
        <taxon>Bacillota</taxon>
        <taxon>Bacilli</taxon>
        <taxon>Bacillales</taxon>
        <taxon>Bacillaceae</taxon>
        <taxon>Bacillus</taxon>
        <taxon>Bacillus cereus group</taxon>
    </lineage>
</organism>
<dbReference type="EMBL" id="NVOI01000017">
    <property type="protein sequence ID" value="PGG94415.1"/>
    <property type="molecule type" value="Genomic_DNA"/>
</dbReference>
<proteinExistence type="predicted"/>
<name>A0A2A7YDG4_9BACI</name>
<evidence type="ECO:0000313" key="2">
    <source>
        <dbReference type="Proteomes" id="UP000225320"/>
    </source>
</evidence>
<protein>
    <submittedName>
        <fullName evidence="1">Lactococcin 972 family bacteriocin</fullName>
    </submittedName>
</protein>
<dbReference type="Gene3D" id="2.60.40.2850">
    <property type="match status" value="1"/>
</dbReference>
<dbReference type="Proteomes" id="UP000225320">
    <property type="component" value="Unassembled WGS sequence"/>
</dbReference>
<gene>
    <name evidence="1" type="ORF">CON73_02595</name>
</gene>
<sequence length="95" mass="10036">MKLKKTVSSLVLSAAILGSGATAAFAATEYVGGGTWNYGTGGGSVWSNYYHGSKVHKSSVIGQYYYSSPWMNPGYTSYASAPDTAGVDESYWSVK</sequence>
<evidence type="ECO:0000313" key="1">
    <source>
        <dbReference type="EMBL" id="PGG94415.1"/>
    </source>
</evidence>
<dbReference type="AlphaFoldDB" id="A0A2A7YDG4"/>
<comment type="caution">
    <text evidence="1">The sequence shown here is derived from an EMBL/GenBank/DDBJ whole genome shotgun (WGS) entry which is preliminary data.</text>
</comment>
<reference evidence="1 2" key="1">
    <citation type="submission" date="2017-09" db="EMBL/GenBank/DDBJ databases">
        <title>Large-scale bioinformatics analysis of Bacillus genomes uncovers conserved roles of natural products in bacterial physiology.</title>
        <authorList>
            <consortium name="Agbiome Team Llc"/>
            <person name="Bleich R.M."/>
            <person name="Grubbs K.J."/>
            <person name="Santa Maria K.C."/>
            <person name="Allen S.E."/>
            <person name="Farag S."/>
            <person name="Shank E.A."/>
            <person name="Bowers A."/>
        </authorList>
    </citation>
    <scope>NUCLEOTIDE SEQUENCE [LARGE SCALE GENOMIC DNA]</scope>
    <source>
        <strain evidence="1 2">AFS094862</strain>
    </source>
</reference>
<dbReference type="InterPro" id="IPR006540">
    <property type="entry name" value="Lactococcin_972"/>
</dbReference>
<accession>A0A2A7YDG4</accession>
<dbReference type="RefSeq" id="WP_098070968.1">
    <property type="nucleotide sequence ID" value="NZ_JBALMW010000797.1"/>
</dbReference>